<dbReference type="InterPro" id="IPR036770">
    <property type="entry name" value="Ankyrin_rpt-contain_sf"/>
</dbReference>
<sequence>MQLISSSEVDINEQDNQGRTPLLHCLKLQRSDRFILALLDSQCDVILSDRNGTTPLFIALTDRRLTIARELMKVGADLTKDLKISNKYLCEAIKIRDWDFVWFLLQHLPNLVYFFLSSLQSRIVELDSDYALFALLVELDKYLSDDPDRKWYNLVGLNLVQYSLGLRDSDIFRLVWPRINHKCIVYWEPAFLKRFLGSCSFSADEFVTCFGMIMTSPDAWSFFNFYKNKNINQSFYFDLLRAFVRGSVEVERSSVYMQMSRCFISVAIADILAVYGAFGIGQETLFLVEHFQRQSLTNNKYHQKLALEFLKHLENDDRLERDDLKILELIARVNYNRTRHWFDKTLLENVCLKQKSPNKQVPSLFELSTGASQRLLQSIHKIKNPDQFQQTVECLCLPKVIKKRLCSKIPICYNHALKEAPTCK</sequence>
<proteinExistence type="predicted"/>
<evidence type="ECO:0000313" key="3">
    <source>
        <dbReference type="Proteomes" id="UP000801492"/>
    </source>
</evidence>
<organism evidence="2 3">
    <name type="scientific">Ignelater luminosus</name>
    <name type="common">Cucubano</name>
    <name type="synonym">Pyrophorus luminosus</name>
    <dbReference type="NCBI Taxonomy" id="2038154"/>
    <lineage>
        <taxon>Eukaryota</taxon>
        <taxon>Metazoa</taxon>
        <taxon>Ecdysozoa</taxon>
        <taxon>Arthropoda</taxon>
        <taxon>Hexapoda</taxon>
        <taxon>Insecta</taxon>
        <taxon>Pterygota</taxon>
        <taxon>Neoptera</taxon>
        <taxon>Endopterygota</taxon>
        <taxon>Coleoptera</taxon>
        <taxon>Polyphaga</taxon>
        <taxon>Elateriformia</taxon>
        <taxon>Elateroidea</taxon>
        <taxon>Elateridae</taxon>
        <taxon>Agrypninae</taxon>
        <taxon>Pyrophorini</taxon>
        <taxon>Ignelater</taxon>
    </lineage>
</organism>
<keyword evidence="3" id="KW-1185">Reference proteome</keyword>
<dbReference type="SUPFAM" id="SSF48403">
    <property type="entry name" value="Ankyrin repeat"/>
    <property type="match status" value="1"/>
</dbReference>
<accession>A0A8K0D9V5</accession>
<dbReference type="Proteomes" id="UP000801492">
    <property type="component" value="Unassembled WGS sequence"/>
</dbReference>
<dbReference type="PROSITE" id="PS50297">
    <property type="entry name" value="ANK_REP_REGION"/>
    <property type="match status" value="1"/>
</dbReference>
<evidence type="ECO:0000313" key="2">
    <source>
        <dbReference type="EMBL" id="KAF2899047.1"/>
    </source>
</evidence>
<feature type="repeat" description="ANK" evidence="1">
    <location>
        <begin position="51"/>
        <end position="83"/>
    </location>
</feature>
<dbReference type="AlphaFoldDB" id="A0A8K0D9V5"/>
<comment type="caution">
    <text evidence="2">The sequence shown here is derived from an EMBL/GenBank/DDBJ whole genome shotgun (WGS) entry which is preliminary data.</text>
</comment>
<name>A0A8K0D9V5_IGNLU</name>
<protein>
    <submittedName>
        <fullName evidence="2">Uncharacterized protein</fullName>
    </submittedName>
</protein>
<dbReference type="Pfam" id="PF12796">
    <property type="entry name" value="Ank_2"/>
    <property type="match status" value="1"/>
</dbReference>
<dbReference type="OrthoDB" id="2157354at2759"/>
<dbReference type="EMBL" id="VTPC01003079">
    <property type="protein sequence ID" value="KAF2899047.1"/>
    <property type="molecule type" value="Genomic_DNA"/>
</dbReference>
<dbReference type="InterPro" id="IPR002110">
    <property type="entry name" value="Ankyrin_rpt"/>
</dbReference>
<gene>
    <name evidence="2" type="ORF">ILUMI_07127</name>
</gene>
<keyword evidence="1" id="KW-0040">ANK repeat</keyword>
<reference evidence="2" key="1">
    <citation type="submission" date="2019-08" db="EMBL/GenBank/DDBJ databases">
        <title>The genome of the North American firefly Photinus pyralis.</title>
        <authorList>
            <consortium name="Photinus pyralis genome working group"/>
            <person name="Fallon T.R."/>
            <person name="Sander Lower S.E."/>
            <person name="Weng J.-K."/>
        </authorList>
    </citation>
    <scope>NUCLEOTIDE SEQUENCE</scope>
    <source>
        <strain evidence="2">TRF0915ILg1</strain>
        <tissue evidence="2">Whole body</tissue>
    </source>
</reference>
<dbReference type="Gene3D" id="1.25.40.20">
    <property type="entry name" value="Ankyrin repeat-containing domain"/>
    <property type="match status" value="1"/>
</dbReference>
<dbReference type="PROSITE" id="PS50088">
    <property type="entry name" value="ANK_REPEAT"/>
    <property type="match status" value="1"/>
</dbReference>
<evidence type="ECO:0000256" key="1">
    <source>
        <dbReference type="PROSITE-ProRule" id="PRU00023"/>
    </source>
</evidence>